<dbReference type="InterPro" id="IPR029071">
    <property type="entry name" value="Ubiquitin-like_domsf"/>
</dbReference>
<feature type="region of interest" description="Disordered" evidence="5">
    <location>
        <begin position="1"/>
        <end position="52"/>
    </location>
</feature>
<comment type="caution">
    <text evidence="6">The sequence shown here is derived from an EMBL/GenBank/DDBJ whole genome shotgun (WGS) entry which is preliminary data.</text>
</comment>
<proteinExistence type="inferred from homology"/>
<dbReference type="PANTHER" id="PTHR13385:SF0">
    <property type="entry name" value="UBIQUITIN-LIKE PROTEIN ATG12"/>
    <property type="match status" value="1"/>
</dbReference>
<evidence type="ECO:0000313" key="6">
    <source>
        <dbReference type="EMBL" id="GHP09044.1"/>
    </source>
</evidence>
<evidence type="ECO:0000256" key="3">
    <source>
        <dbReference type="ARBA" id="ARBA00023006"/>
    </source>
</evidence>
<dbReference type="GO" id="GO:0034274">
    <property type="term" value="C:Atg12-Atg5-Atg16 complex"/>
    <property type="evidence" value="ECO:0007669"/>
    <property type="project" value="TreeGrafter"/>
</dbReference>
<reference evidence="6" key="1">
    <citation type="submission" date="2020-10" db="EMBL/GenBank/DDBJ databases">
        <title>Unveiling of a novel bifunctional photoreceptor, Dualchrome1, isolated from a cosmopolitan green alga.</title>
        <authorList>
            <person name="Suzuki S."/>
            <person name="Kawachi M."/>
        </authorList>
    </citation>
    <scope>NUCLEOTIDE SEQUENCE</scope>
    <source>
        <strain evidence="6">NIES 2893</strain>
    </source>
</reference>
<comment type="similarity">
    <text evidence="4">Belongs to the ATG12 family.</text>
</comment>
<keyword evidence="3 4" id="KW-0072">Autophagy</keyword>
<dbReference type="GO" id="GO:0034045">
    <property type="term" value="C:phagophore assembly site membrane"/>
    <property type="evidence" value="ECO:0007669"/>
    <property type="project" value="TreeGrafter"/>
</dbReference>
<comment type="subunit">
    <text evidence="4">Forms a conjugate with ATG5.</text>
</comment>
<protein>
    <recommendedName>
        <fullName evidence="4">Ubiquitin-like protein ATG12</fullName>
    </recommendedName>
</protein>
<dbReference type="GO" id="GO:0000045">
    <property type="term" value="P:autophagosome assembly"/>
    <property type="evidence" value="ECO:0007669"/>
    <property type="project" value="InterPro"/>
</dbReference>
<keyword evidence="2 4" id="KW-0833">Ubl conjugation pathway</keyword>
<gene>
    <name evidence="6" type="ORF">PPROV_000778100</name>
</gene>
<keyword evidence="7" id="KW-1185">Reference proteome</keyword>
<dbReference type="Pfam" id="PF04110">
    <property type="entry name" value="APG12"/>
    <property type="match status" value="2"/>
</dbReference>
<dbReference type="SUPFAM" id="SSF54236">
    <property type="entry name" value="Ubiquitin-like"/>
    <property type="match status" value="1"/>
</dbReference>
<evidence type="ECO:0000256" key="2">
    <source>
        <dbReference type="ARBA" id="ARBA00022786"/>
    </source>
</evidence>
<dbReference type="InterPro" id="IPR007242">
    <property type="entry name" value="Atg12"/>
</dbReference>
<evidence type="ECO:0000313" key="7">
    <source>
        <dbReference type="Proteomes" id="UP000660262"/>
    </source>
</evidence>
<accession>A0A830HPD9</accession>
<feature type="compositionally biased region" description="Low complexity" evidence="5">
    <location>
        <begin position="1"/>
        <end position="18"/>
    </location>
</feature>
<keyword evidence="1 4" id="KW-1017">Isopeptide bond</keyword>
<comment type="function">
    <text evidence="4">Ubiquitin-like protein involved in cytoplasm to vacuole transport (Cvt) and autophagic vesicle formation.</text>
</comment>
<sequence>MADDNSAAAALSGAAAGDAPPPPQQREHHQQPSPSTSTAQPQPQPQLAAAAAAAASPPKKVVVVFRAAGDAPVLKVSKFKVDESARFAKVNNFLTTQLQAYLSSVNPESAGGAGTAAPSVFCYLNSAFTPSLEERLSALRDDYGADGRLVVHYALKPAWG</sequence>
<dbReference type="GO" id="GO:0034727">
    <property type="term" value="P:piecemeal microautophagy of the nucleus"/>
    <property type="evidence" value="ECO:0007669"/>
    <property type="project" value="TreeGrafter"/>
</dbReference>
<evidence type="ECO:0000256" key="5">
    <source>
        <dbReference type="SAM" id="MobiDB-lite"/>
    </source>
</evidence>
<dbReference type="EMBL" id="BNJQ01000023">
    <property type="protein sequence ID" value="GHP09044.1"/>
    <property type="molecule type" value="Genomic_DNA"/>
</dbReference>
<dbReference type="GO" id="GO:0000422">
    <property type="term" value="P:autophagy of mitochondrion"/>
    <property type="evidence" value="ECO:0007669"/>
    <property type="project" value="TreeGrafter"/>
</dbReference>
<dbReference type="GO" id="GO:0061723">
    <property type="term" value="P:glycophagy"/>
    <property type="evidence" value="ECO:0007669"/>
    <property type="project" value="TreeGrafter"/>
</dbReference>
<evidence type="ECO:0000256" key="4">
    <source>
        <dbReference type="RuleBase" id="RU361201"/>
    </source>
</evidence>
<organism evidence="6 7">
    <name type="scientific">Pycnococcus provasolii</name>
    <dbReference type="NCBI Taxonomy" id="41880"/>
    <lineage>
        <taxon>Eukaryota</taxon>
        <taxon>Viridiplantae</taxon>
        <taxon>Chlorophyta</taxon>
        <taxon>Pseudoscourfieldiophyceae</taxon>
        <taxon>Pseudoscourfieldiales</taxon>
        <taxon>Pycnococcaceae</taxon>
        <taxon>Pycnococcus</taxon>
    </lineage>
</organism>
<dbReference type="GO" id="GO:0000421">
    <property type="term" value="C:autophagosome membrane"/>
    <property type="evidence" value="ECO:0007669"/>
    <property type="project" value="TreeGrafter"/>
</dbReference>
<dbReference type="PANTHER" id="PTHR13385">
    <property type="entry name" value="AUTOPHAGY PROTEIN 12"/>
    <property type="match status" value="1"/>
</dbReference>
<dbReference type="AlphaFoldDB" id="A0A830HPD9"/>
<name>A0A830HPD9_9CHLO</name>
<dbReference type="CDD" id="cd01612">
    <property type="entry name" value="Ubl_ATG12"/>
    <property type="match status" value="1"/>
</dbReference>
<dbReference type="Gene3D" id="3.10.20.90">
    <property type="entry name" value="Phosphatidylinositol 3-kinase Catalytic Subunit, Chain A, domain 1"/>
    <property type="match status" value="1"/>
</dbReference>
<dbReference type="GO" id="GO:0019776">
    <property type="term" value="F:Atg8-family ligase activity"/>
    <property type="evidence" value="ECO:0007669"/>
    <property type="project" value="TreeGrafter"/>
</dbReference>
<dbReference type="OrthoDB" id="10003551at2759"/>
<feature type="compositionally biased region" description="Low complexity" evidence="5">
    <location>
        <begin position="31"/>
        <end position="52"/>
    </location>
</feature>
<dbReference type="Proteomes" id="UP000660262">
    <property type="component" value="Unassembled WGS sequence"/>
</dbReference>
<evidence type="ECO:0000256" key="1">
    <source>
        <dbReference type="ARBA" id="ARBA00022499"/>
    </source>
</evidence>
<dbReference type="GO" id="GO:0097352">
    <property type="term" value="P:autophagosome maturation"/>
    <property type="evidence" value="ECO:0007669"/>
    <property type="project" value="TreeGrafter"/>
</dbReference>